<evidence type="ECO:0000313" key="4">
    <source>
        <dbReference type="Proteomes" id="UP001501243"/>
    </source>
</evidence>
<evidence type="ECO:0000256" key="1">
    <source>
        <dbReference type="SAM" id="SignalP"/>
    </source>
</evidence>
<dbReference type="InterPro" id="IPR052559">
    <property type="entry name" value="V-haloperoxidase"/>
</dbReference>
<feature type="domain" description="Phosphatidic acid phosphatase type 2/haloperoxidase" evidence="2">
    <location>
        <begin position="311"/>
        <end position="415"/>
    </location>
</feature>
<gene>
    <name evidence="3" type="ORF">GCM10023172_20400</name>
</gene>
<organism evidence="3 4">
    <name type="scientific">Hymenobacter ginsengisoli</name>
    <dbReference type="NCBI Taxonomy" id="1051626"/>
    <lineage>
        <taxon>Bacteria</taxon>
        <taxon>Pseudomonadati</taxon>
        <taxon>Bacteroidota</taxon>
        <taxon>Cytophagia</taxon>
        <taxon>Cytophagales</taxon>
        <taxon>Hymenobacteraceae</taxon>
        <taxon>Hymenobacter</taxon>
    </lineage>
</organism>
<name>A0ABP8QDP4_9BACT</name>
<dbReference type="PANTHER" id="PTHR34599">
    <property type="entry name" value="PEROXIDASE-RELATED"/>
    <property type="match status" value="1"/>
</dbReference>
<keyword evidence="4" id="KW-1185">Reference proteome</keyword>
<feature type="chain" id="PRO_5045474969" description="Phosphatidic acid phosphatase type 2/haloperoxidase domain-containing protein" evidence="1">
    <location>
        <begin position="24"/>
        <end position="458"/>
    </location>
</feature>
<accession>A0ABP8QDP4</accession>
<reference evidence="4" key="1">
    <citation type="journal article" date="2019" name="Int. J. Syst. Evol. Microbiol.">
        <title>The Global Catalogue of Microorganisms (GCM) 10K type strain sequencing project: providing services to taxonomists for standard genome sequencing and annotation.</title>
        <authorList>
            <consortium name="The Broad Institute Genomics Platform"/>
            <consortium name="The Broad Institute Genome Sequencing Center for Infectious Disease"/>
            <person name="Wu L."/>
            <person name="Ma J."/>
        </authorList>
    </citation>
    <scope>NUCLEOTIDE SEQUENCE [LARGE SCALE GENOMIC DNA]</scope>
    <source>
        <strain evidence="4">JCM 17841</strain>
    </source>
</reference>
<proteinExistence type="predicted"/>
<sequence>MTFRTVWLALVLPLLAHRGAAQAPRHAALPDPSKALDAINMTMVHDVISPPSAARYYAYCMLGAHSIVAAHNKTLPAPKQLVRNFTADLRLDTVRSPYDYQLAAYYAMLETARLLLPSGENLAEEQAAFVQSLTKQGLSPAVLSQSIRVAKLAAAAVIKFSKTDNYGKLSALKRYTPMRAEGNWYPTPPAYMEAVEPNWKTIRPLVIDSASQFRTALPCAFSKDTASVFYRQAQAVYRVGKQLSPEQVQIAQFWDCNPFAINTAGHMSIGFKKISPGGHWMNIAALVARQRKVGFDKTVYVLCAEGITLMDSFISTWEMKYATNRIRPETYINKYMDVKWQPFLQTPPFPEYTSGHAVVSNASAEVLTYLLGDKIAYVDDTEIPFGSGQRAFSSFRQAAAEASVSRFYGGIHYMDSIEQGNEQGRKIGRYIVARVLAPNSRAKTGKSQAVLRKLGPSR</sequence>
<dbReference type="InterPro" id="IPR000326">
    <property type="entry name" value="PAP2/HPO"/>
</dbReference>
<dbReference type="Pfam" id="PF01569">
    <property type="entry name" value="PAP2"/>
    <property type="match status" value="1"/>
</dbReference>
<keyword evidence="1" id="KW-0732">Signal</keyword>
<dbReference type="EMBL" id="BAABGQ010000006">
    <property type="protein sequence ID" value="GAA4500341.1"/>
    <property type="molecule type" value="Genomic_DNA"/>
</dbReference>
<evidence type="ECO:0000259" key="2">
    <source>
        <dbReference type="Pfam" id="PF01569"/>
    </source>
</evidence>
<protein>
    <recommendedName>
        <fullName evidence="2">Phosphatidic acid phosphatase type 2/haloperoxidase domain-containing protein</fullName>
    </recommendedName>
</protein>
<dbReference type="Gene3D" id="1.10.606.20">
    <property type="match status" value="1"/>
</dbReference>
<dbReference type="Proteomes" id="UP001501243">
    <property type="component" value="Unassembled WGS sequence"/>
</dbReference>
<comment type="caution">
    <text evidence="3">The sequence shown here is derived from an EMBL/GenBank/DDBJ whole genome shotgun (WGS) entry which is preliminary data.</text>
</comment>
<dbReference type="RefSeq" id="WP_208131261.1">
    <property type="nucleotide sequence ID" value="NZ_BAABGQ010000006.1"/>
</dbReference>
<evidence type="ECO:0000313" key="3">
    <source>
        <dbReference type="EMBL" id="GAA4500341.1"/>
    </source>
</evidence>
<dbReference type="SUPFAM" id="SSF48317">
    <property type="entry name" value="Acid phosphatase/Vanadium-dependent haloperoxidase"/>
    <property type="match status" value="1"/>
</dbReference>
<dbReference type="InterPro" id="IPR036938">
    <property type="entry name" value="PAP2/HPO_sf"/>
</dbReference>
<feature type="signal peptide" evidence="1">
    <location>
        <begin position="1"/>
        <end position="23"/>
    </location>
</feature>
<dbReference type="PANTHER" id="PTHR34599:SF2">
    <property type="entry name" value="TRAF-TYPE DOMAIN-CONTAINING PROTEIN"/>
    <property type="match status" value="1"/>
</dbReference>
<dbReference type="CDD" id="cd03398">
    <property type="entry name" value="PAP2_haloperoxidase"/>
    <property type="match status" value="1"/>
</dbReference>